<proteinExistence type="predicted"/>
<gene>
    <name evidence="1" type="ORF">CVLEPA_LOCUS24565</name>
</gene>
<protein>
    <submittedName>
        <fullName evidence="1">Uncharacterized protein</fullName>
    </submittedName>
</protein>
<reference evidence="1 2" key="1">
    <citation type="submission" date="2024-02" db="EMBL/GenBank/DDBJ databases">
        <authorList>
            <person name="Daric V."/>
            <person name="Darras S."/>
        </authorList>
    </citation>
    <scope>NUCLEOTIDE SEQUENCE [LARGE SCALE GENOMIC DNA]</scope>
</reference>
<dbReference type="EMBL" id="CAWYQH010000119">
    <property type="protein sequence ID" value="CAK8691810.1"/>
    <property type="molecule type" value="Genomic_DNA"/>
</dbReference>
<keyword evidence="2" id="KW-1185">Reference proteome</keyword>
<sequence length="147" mass="17141">MTRDLNSWDDASSSVLRRIIENSYRSLQSLTITVISGGLQVLTECFQCGKLNNLKYLCFVSAGITPNIIWAWLESANSLKVLKIYDSEISEHDQNELHHYIHEKNFDLKLMFKIFLTLSTDVQLWTCCNFKQDFVAHEMTLYDRYFG</sequence>
<accession>A0ABP0GJQ5</accession>
<comment type="caution">
    <text evidence="1">The sequence shown here is derived from an EMBL/GenBank/DDBJ whole genome shotgun (WGS) entry which is preliminary data.</text>
</comment>
<organism evidence="1 2">
    <name type="scientific">Clavelina lepadiformis</name>
    <name type="common">Light-bulb sea squirt</name>
    <name type="synonym">Ascidia lepadiformis</name>
    <dbReference type="NCBI Taxonomy" id="159417"/>
    <lineage>
        <taxon>Eukaryota</taxon>
        <taxon>Metazoa</taxon>
        <taxon>Chordata</taxon>
        <taxon>Tunicata</taxon>
        <taxon>Ascidiacea</taxon>
        <taxon>Aplousobranchia</taxon>
        <taxon>Clavelinidae</taxon>
        <taxon>Clavelina</taxon>
    </lineage>
</organism>
<evidence type="ECO:0000313" key="1">
    <source>
        <dbReference type="EMBL" id="CAK8691810.1"/>
    </source>
</evidence>
<name>A0ABP0GJQ5_CLALP</name>
<dbReference type="Proteomes" id="UP001642483">
    <property type="component" value="Unassembled WGS sequence"/>
</dbReference>
<evidence type="ECO:0000313" key="2">
    <source>
        <dbReference type="Proteomes" id="UP001642483"/>
    </source>
</evidence>